<keyword evidence="7" id="KW-1185">Reference proteome</keyword>
<keyword evidence="2" id="KW-0378">Hydrolase</keyword>
<dbReference type="EMBL" id="PKPP01001776">
    <property type="protein sequence ID" value="PWA80028.1"/>
    <property type="molecule type" value="Genomic_DNA"/>
</dbReference>
<comment type="caution">
    <text evidence="6">The sequence shown here is derived from an EMBL/GenBank/DDBJ whole genome shotgun (WGS) entry which is preliminary data.</text>
</comment>
<comment type="catalytic activity">
    <reaction evidence="4">
        <text>NAD(+) + H2O = ADP-D-ribose + nicotinamide + H(+)</text>
        <dbReference type="Rhea" id="RHEA:16301"/>
        <dbReference type="ChEBI" id="CHEBI:15377"/>
        <dbReference type="ChEBI" id="CHEBI:15378"/>
        <dbReference type="ChEBI" id="CHEBI:17154"/>
        <dbReference type="ChEBI" id="CHEBI:57540"/>
        <dbReference type="ChEBI" id="CHEBI:57967"/>
        <dbReference type="EC" id="3.2.2.6"/>
    </reaction>
    <physiologicalReaction direction="left-to-right" evidence="4">
        <dbReference type="Rhea" id="RHEA:16302"/>
    </physiologicalReaction>
</comment>
<organism evidence="6 7">
    <name type="scientific">Artemisia annua</name>
    <name type="common">Sweet wormwood</name>
    <dbReference type="NCBI Taxonomy" id="35608"/>
    <lineage>
        <taxon>Eukaryota</taxon>
        <taxon>Viridiplantae</taxon>
        <taxon>Streptophyta</taxon>
        <taxon>Embryophyta</taxon>
        <taxon>Tracheophyta</taxon>
        <taxon>Spermatophyta</taxon>
        <taxon>Magnoliopsida</taxon>
        <taxon>eudicotyledons</taxon>
        <taxon>Gunneridae</taxon>
        <taxon>Pentapetalae</taxon>
        <taxon>asterids</taxon>
        <taxon>campanulids</taxon>
        <taxon>Asterales</taxon>
        <taxon>Asteraceae</taxon>
        <taxon>Asteroideae</taxon>
        <taxon>Anthemideae</taxon>
        <taxon>Artemisiinae</taxon>
        <taxon>Artemisia</taxon>
    </lineage>
</organism>
<dbReference type="Gene3D" id="3.40.50.10140">
    <property type="entry name" value="Toll/interleukin-1 receptor homology (TIR) domain"/>
    <property type="match status" value="1"/>
</dbReference>
<dbReference type="PANTHER" id="PTHR32009:SF39">
    <property type="entry name" value="TIR DOMAIN-CONTAINING PROTEIN"/>
    <property type="match status" value="1"/>
</dbReference>
<gene>
    <name evidence="6" type="ORF">CTI12_AA069650</name>
</gene>
<dbReference type="Pfam" id="PF01582">
    <property type="entry name" value="TIR"/>
    <property type="match status" value="1"/>
</dbReference>
<dbReference type="EC" id="3.2.2.6" evidence="1"/>
<feature type="domain" description="TIR" evidence="5">
    <location>
        <begin position="24"/>
        <end position="163"/>
    </location>
</feature>
<dbReference type="OrthoDB" id="6160824at2759"/>
<evidence type="ECO:0000256" key="1">
    <source>
        <dbReference type="ARBA" id="ARBA00011982"/>
    </source>
</evidence>
<dbReference type="InterPro" id="IPR000157">
    <property type="entry name" value="TIR_dom"/>
</dbReference>
<dbReference type="Proteomes" id="UP000245207">
    <property type="component" value="Unassembled WGS sequence"/>
</dbReference>
<dbReference type="PROSITE" id="PS50104">
    <property type="entry name" value="TIR"/>
    <property type="match status" value="1"/>
</dbReference>
<dbReference type="AlphaFoldDB" id="A0A2U1P2Q5"/>
<dbReference type="GO" id="GO:0007165">
    <property type="term" value="P:signal transduction"/>
    <property type="evidence" value="ECO:0007669"/>
    <property type="project" value="InterPro"/>
</dbReference>
<evidence type="ECO:0000256" key="3">
    <source>
        <dbReference type="ARBA" id="ARBA00023027"/>
    </source>
</evidence>
<protein>
    <recommendedName>
        <fullName evidence="1">ADP-ribosyl cyclase/cyclic ADP-ribose hydrolase</fullName>
        <ecNumber evidence="1">3.2.2.6</ecNumber>
    </recommendedName>
</protein>
<accession>A0A2U1P2Q5</accession>
<dbReference type="SMART" id="SM00255">
    <property type="entry name" value="TIR"/>
    <property type="match status" value="1"/>
</dbReference>
<dbReference type="GO" id="GO:0061809">
    <property type="term" value="F:NAD+ nucleosidase activity, cyclic ADP-ribose generating"/>
    <property type="evidence" value="ECO:0007669"/>
    <property type="project" value="UniProtKB-EC"/>
</dbReference>
<dbReference type="SUPFAM" id="SSF52200">
    <property type="entry name" value="Toll/Interleukin receptor TIR domain"/>
    <property type="match status" value="1"/>
</dbReference>
<reference evidence="6 7" key="1">
    <citation type="journal article" date="2018" name="Mol. Plant">
        <title>The genome of Artemisia annua provides insight into the evolution of Asteraceae family and artemisinin biosynthesis.</title>
        <authorList>
            <person name="Shen Q."/>
            <person name="Zhang L."/>
            <person name="Liao Z."/>
            <person name="Wang S."/>
            <person name="Yan T."/>
            <person name="Shi P."/>
            <person name="Liu M."/>
            <person name="Fu X."/>
            <person name="Pan Q."/>
            <person name="Wang Y."/>
            <person name="Lv Z."/>
            <person name="Lu X."/>
            <person name="Zhang F."/>
            <person name="Jiang W."/>
            <person name="Ma Y."/>
            <person name="Chen M."/>
            <person name="Hao X."/>
            <person name="Li L."/>
            <person name="Tang Y."/>
            <person name="Lv G."/>
            <person name="Zhou Y."/>
            <person name="Sun X."/>
            <person name="Brodelius P.E."/>
            <person name="Rose J.K.C."/>
            <person name="Tang K."/>
        </authorList>
    </citation>
    <scope>NUCLEOTIDE SEQUENCE [LARGE SCALE GENOMIC DNA]</scope>
    <source>
        <strain evidence="7">cv. Huhao1</strain>
        <tissue evidence="6">Leaf</tissue>
    </source>
</reference>
<evidence type="ECO:0000259" key="5">
    <source>
        <dbReference type="PROSITE" id="PS50104"/>
    </source>
</evidence>
<name>A0A2U1P2Q5_ARTAN</name>
<evidence type="ECO:0000313" key="6">
    <source>
        <dbReference type="EMBL" id="PWA80028.1"/>
    </source>
</evidence>
<sequence>MDPSSSSKRKRDLDPYDELCYKRPKYDVFVNYASEDIGNGFASHLKGALGREGFTICDHNELPKGENKSSELLKAIEDSEIYLVVFSPKYASYKECLDEFVLIMESYAKFKHRKVFPIFYNVERPSDVRNQQGLFFLEAFEGYEKTVDPERVQIWRQALKEAGDKSGLNLKDW</sequence>
<dbReference type="STRING" id="35608.A0A2U1P2Q5"/>
<evidence type="ECO:0000313" key="7">
    <source>
        <dbReference type="Proteomes" id="UP000245207"/>
    </source>
</evidence>
<dbReference type="InterPro" id="IPR035897">
    <property type="entry name" value="Toll_tir_struct_dom_sf"/>
</dbReference>
<keyword evidence="3" id="KW-0520">NAD</keyword>
<proteinExistence type="predicted"/>
<evidence type="ECO:0000256" key="2">
    <source>
        <dbReference type="ARBA" id="ARBA00022801"/>
    </source>
</evidence>
<dbReference type="PANTHER" id="PTHR32009">
    <property type="entry name" value="TMV RESISTANCE PROTEIN N-LIKE"/>
    <property type="match status" value="1"/>
</dbReference>
<evidence type="ECO:0000256" key="4">
    <source>
        <dbReference type="ARBA" id="ARBA00047304"/>
    </source>
</evidence>